<dbReference type="OrthoDB" id="5523512at2"/>
<protein>
    <recommendedName>
        <fullName evidence="5">Lipoprotein</fullName>
    </recommendedName>
</protein>
<dbReference type="AlphaFoldDB" id="A0A540X9K4"/>
<evidence type="ECO:0000313" key="4">
    <source>
        <dbReference type="Proteomes" id="UP000315369"/>
    </source>
</evidence>
<comment type="caution">
    <text evidence="3">The sequence shown here is derived from an EMBL/GenBank/DDBJ whole genome shotgun (WGS) entry which is preliminary data.</text>
</comment>
<gene>
    <name evidence="3" type="ORF">FJV41_00820</name>
</gene>
<organism evidence="3 4">
    <name type="scientific">Myxococcus llanfairpwllgwyngyllgogerychwyrndrobwllllantysiliogogogochensis</name>
    <dbReference type="NCBI Taxonomy" id="2590453"/>
    <lineage>
        <taxon>Bacteria</taxon>
        <taxon>Pseudomonadati</taxon>
        <taxon>Myxococcota</taxon>
        <taxon>Myxococcia</taxon>
        <taxon>Myxococcales</taxon>
        <taxon>Cystobacterineae</taxon>
        <taxon>Myxococcaceae</taxon>
        <taxon>Myxococcus</taxon>
    </lineage>
</organism>
<evidence type="ECO:0000256" key="2">
    <source>
        <dbReference type="SAM" id="SignalP"/>
    </source>
</evidence>
<reference evidence="3 4" key="1">
    <citation type="submission" date="2019-06" db="EMBL/GenBank/DDBJ databases">
        <authorList>
            <person name="Livingstone P."/>
            <person name="Whitworth D."/>
        </authorList>
    </citation>
    <scope>NUCLEOTIDE SEQUENCE [LARGE SCALE GENOMIC DNA]</scope>
    <source>
        <strain evidence="3 4">AM401</strain>
    </source>
</reference>
<dbReference type="EMBL" id="VIFM01000002">
    <property type="protein sequence ID" value="TQF17920.1"/>
    <property type="molecule type" value="Genomic_DNA"/>
</dbReference>
<feature type="chain" id="PRO_5022129035" description="Lipoprotein" evidence="2">
    <location>
        <begin position="21"/>
        <end position="175"/>
    </location>
</feature>
<sequence length="175" mass="18883">MSVSRSLSSCVLAACMSACATSAQVALEAHSVSVQRPAREPGCAFEVFEEREPPRPYAELGTLAVTGNEYLGAQGRKELLQETACLMGADAVLLPRPLERKVAGGQRVREYEARFVAWTDVPARVASSDEPPPLHQRPPPTAQEGYLIIPVDPEWTGESVGTVEREVKPADGAKR</sequence>
<keyword evidence="4" id="KW-1185">Reference proteome</keyword>
<evidence type="ECO:0000256" key="1">
    <source>
        <dbReference type="SAM" id="MobiDB-lite"/>
    </source>
</evidence>
<proteinExistence type="predicted"/>
<accession>A0A540X9K4</accession>
<dbReference type="RefSeq" id="WP_141640436.1">
    <property type="nucleotide sequence ID" value="NZ_VIFM01000002.1"/>
</dbReference>
<evidence type="ECO:0008006" key="5">
    <source>
        <dbReference type="Google" id="ProtNLM"/>
    </source>
</evidence>
<feature type="compositionally biased region" description="Pro residues" evidence="1">
    <location>
        <begin position="130"/>
        <end position="141"/>
    </location>
</feature>
<feature type="region of interest" description="Disordered" evidence="1">
    <location>
        <begin position="125"/>
        <end position="146"/>
    </location>
</feature>
<dbReference type="Proteomes" id="UP000315369">
    <property type="component" value="Unassembled WGS sequence"/>
</dbReference>
<feature type="signal peptide" evidence="2">
    <location>
        <begin position="1"/>
        <end position="20"/>
    </location>
</feature>
<name>A0A540X9K4_9BACT</name>
<keyword evidence="2" id="KW-0732">Signal</keyword>
<evidence type="ECO:0000313" key="3">
    <source>
        <dbReference type="EMBL" id="TQF17920.1"/>
    </source>
</evidence>